<evidence type="ECO:0008006" key="11">
    <source>
        <dbReference type="Google" id="ProtNLM"/>
    </source>
</evidence>
<keyword evidence="3 7" id="KW-0479">Metal-binding</keyword>
<keyword evidence="5 7" id="KW-0408">Iron</keyword>
<protein>
    <recommendedName>
        <fullName evidence="11">Cytochrome P450</fullName>
    </recommendedName>
</protein>
<evidence type="ECO:0000313" key="10">
    <source>
        <dbReference type="Proteomes" id="UP000708148"/>
    </source>
</evidence>
<keyword evidence="6 8" id="KW-0503">Monooxygenase</keyword>
<keyword evidence="4 8" id="KW-0560">Oxidoreductase</keyword>
<dbReference type="GO" id="GO:0016705">
    <property type="term" value="F:oxidoreductase activity, acting on paired donors, with incorporation or reduction of molecular oxygen"/>
    <property type="evidence" value="ECO:0007669"/>
    <property type="project" value="InterPro"/>
</dbReference>
<evidence type="ECO:0000256" key="1">
    <source>
        <dbReference type="ARBA" id="ARBA00010617"/>
    </source>
</evidence>
<evidence type="ECO:0000256" key="4">
    <source>
        <dbReference type="ARBA" id="ARBA00023002"/>
    </source>
</evidence>
<dbReference type="PRINTS" id="PR00463">
    <property type="entry name" value="EP450I"/>
</dbReference>
<dbReference type="EMBL" id="CAJHUC010000329">
    <property type="protein sequence ID" value="CAD7695282.1"/>
    <property type="molecule type" value="Genomic_DNA"/>
</dbReference>
<dbReference type="Gene3D" id="1.10.630.10">
    <property type="entry name" value="Cytochrome P450"/>
    <property type="match status" value="1"/>
</dbReference>
<comment type="cofactor">
    <cofactor evidence="7">
        <name>heme</name>
        <dbReference type="ChEBI" id="CHEBI:30413"/>
    </cofactor>
</comment>
<evidence type="ECO:0000256" key="5">
    <source>
        <dbReference type="ARBA" id="ARBA00023004"/>
    </source>
</evidence>
<feature type="binding site" description="axial binding residue" evidence="7">
    <location>
        <position position="452"/>
    </location>
    <ligand>
        <name>heme</name>
        <dbReference type="ChEBI" id="CHEBI:30413"/>
    </ligand>
    <ligandPart>
        <name>Fe</name>
        <dbReference type="ChEBI" id="CHEBI:18248"/>
    </ligandPart>
</feature>
<name>A0A8S1INU0_9CHLO</name>
<sequence>MAEPMGALRPRPPGHVCAWTAGRRVAAVGLRRQGGSREATQRRTAATEAPLDWRDDSDIGACSSLEDLPLIEGDTGGLPIIGRTLDFMKNQHGFMGNHVRKHGLVSRANLFGKNVAVVGGNDNLQKIFTKDPKLLNQHFMKDFQLLSGHHSFWHKDGDAHMALKRLMAPSFSQAALRERVPDLVRTAEHWCKKWANKGSILAVEEVQRYTLSVTMDAILGLDFPVGGKSLDEMYYKMKTFSKGLYTFGIDLPFTTFGKSMAARRELVGMITEGIERFQQNPELTGAMRSLMDERDEDGNGLTVPQLQDNILTLIYAGIDTTALPLTTAFMKMAQHPEVWERMKKEQEDIIAEYGPVMTAEAIDAMDYTLAVFWESIRIMPPAASVFRRPTRTFEINGCRVPEGWLVMPLVGVNTQQLDQRWPGDMDFCPHRHFEKTDEPVTDTAFGLGPHACIGRNLSLLESKILLATMARGFDYTVVNPDQARRYAPLPWPVDGAAMVIEERKGACTG</sequence>
<dbReference type="PANTHER" id="PTHR24286:SF384">
    <property type="entry name" value="P450, PUTATIVE (EUROFUNG)-RELATED"/>
    <property type="match status" value="1"/>
</dbReference>
<gene>
    <name evidence="9" type="ORF">OSTQU699_LOCUS643</name>
</gene>
<dbReference type="PRINTS" id="PR00385">
    <property type="entry name" value="P450"/>
</dbReference>
<comment type="similarity">
    <text evidence="1 8">Belongs to the cytochrome P450 family.</text>
</comment>
<dbReference type="SUPFAM" id="SSF48264">
    <property type="entry name" value="Cytochrome P450"/>
    <property type="match status" value="1"/>
</dbReference>
<dbReference type="InterPro" id="IPR017972">
    <property type="entry name" value="Cyt_P450_CS"/>
</dbReference>
<evidence type="ECO:0000256" key="8">
    <source>
        <dbReference type="RuleBase" id="RU000461"/>
    </source>
</evidence>
<keyword evidence="2 7" id="KW-0349">Heme</keyword>
<reference evidence="9" key="1">
    <citation type="submission" date="2020-12" db="EMBL/GenBank/DDBJ databases">
        <authorList>
            <person name="Iha C."/>
        </authorList>
    </citation>
    <scope>NUCLEOTIDE SEQUENCE</scope>
</reference>
<proteinExistence type="inferred from homology"/>
<accession>A0A8S1INU0</accession>
<keyword evidence="10" id="KW-1185">Reference proteome</keyword>
<dbReference type="Pfam" id="PF00067">
    <property type="entry name" value="p450"/>
    <property type="match status" value="1"/>
</dbReference>
<dbReference type="PROSITE" id="PS00086">
    <property type="entry name" value="CYTOCHROME_P450"/>
    <property type="match status" value="1"/>
</dbReference>
<dbReference type="AlphaFoldDB" id="A0A8S1INU0"/>
<dbReference type="GO" id="GO:0020037">
    <property type="term" value="F:heme binding"/>
    <property type="evidence" value="ECO:0007669"/>
    <property type="project" value="InterPro"/>
</dbReference>
<evidence type="ECO:0000256" key="6">
    <source>
        <dbReference type="ARBA" id="ARBA00023033"/>
    </source>
</evidence>
<evidence type="ECO:0000256" key="7">
    <source>
        <dbReference type="PIRSR" id="PIRSR602401-1"/>
    </source>
</evidence>
<dbReference type="InterPro" id="IPR001128">
    <property type="entry name" value="Cyt_P450"/>
</dbReference>
<dbReference type="Proteomes" id="UP000708148">
    <property type="component" value="Unassembled WGS sequence"/>
</dbReference>
<evidence type="ECO:0000256" key="3">
    <source>
        <dbReference type="ARBA" id="ARBA00022723"/>
    </source>
</evidence>
<evidence type="ECO:0000256" key="2">
    <source>
        <dbReference type="ARBA" id="ARBA00022617"/>
    </source>
</evidence>
<dbReference type="InterPro" id="IPR036396">
    <property type="entry name" value="Cyt_P450_sf"/>
</dbReference>
<dbReference type="OrthoDB" id="3945418at2759"/>
<dbReference type="InterPro" id="IPR002401">
    <property type="entry name" value="Cyt_P450_E_grp-I"/>
</dbReference>
<dbReference type="GO" id="GO:0004497">
    <property type="term" value="F:monooxygenase activity"/>
    <property type="evidence" value="ECO:0007669"/>
    <property type="project" value="UniProtKB-KW"/>
</dbReference>
<dbReference type="PANTHER" id="PTHR24286">
    <property type="entry name" value="CYTOCHROME P450 26"/>
    <property type="match status" value="1"/>
</dbReference>
<evidence type="ECO:0000313" key="9">
    <source>
        <dbReference type="EMBL" id="CAD7695282.1"/>
    </source>
</evidence>
<dbReference type="GO" id="GO:0016125">
    <property type="term" value="P:sterol metabolic process"/>
    <property type="evidence" value="ECO:0007669"/>
    <property type="project" value="TreeGrafter"/>
</dbReference>
<comment type="caution">
    <text evidence="9">The sequence shown here is derived from an EMBL/GenBank/DDBJ whole genome shotgun (WGS) entry which is preliminary data.</text>
</comment>
<dbReference type="GO" id="GO:0005506">
    <property type="term" value="F:iron ion binding"/>
    <property type="evidence" value="ECO:0007669"/>
    <property type="project" value="InterPro"/>
</dbReference>
<organism evidence="9 10">
    <name type="scientific">Ostreobium quekettii</name>
    <dbReference type="NCBI Taxonomy" id="121088"/>
    <lineage>
        <taxon>Eukaryota</taxon>
        <taxon>Viridiplantae</taxon>
        <taxon>Chlorophyta</taxon>
        <taxon>core chlorophytes</taxon>
        <taxon>Ulvophyceae</taxon>
        <taxon>TCBD clade</taxon>
        <taxon>Bryopsidales</taxon>
        <taxon>Ostreobineae</taxon>
        <taxon>Ostreobiaceae</taxon>
        <taxon>Ostreobium</taxon>
    </lineage>
</organism>